<protein>
    <recommendedName>
        <fullName evidence="3">Phage protein</fullName>
    </recommendedName>
</protein>
<proteinExistence type="predicted"/>
<dbReference type="Proteomes" id="UP001300871">
    <property type="component" value="Unassembled WGS sequence"/>
</dbReference>
<dbReference type="AlphaFoldDB" id="A0AAW6B0Z9"/>
<evidence type="ECO:0008006" key="3">
    <source>
        <dbReference type="Google" id="ProtNLM"/>
    </source>
</evidence>
<sequence>MTNQEIREIFDQAYNIFWMKWRDKPLLPEMDMWDLVLLDAGAIMERHNSELCKNMVTALVVELDNRSKEREAKKHG</sequence>
<gene>
    <name evidence="1" type="ORF">PM006_16765</name>
</gene>
<evidence type="ECO:0000313" key="2">
    <source>
        <dbReference type="Proteomes" id="UP001300871"/>
    </source>
</evidence>
<dbReference type="RefSeq" id="WP_202185440.1">
    <property type="nucleotide sequence ID" value="NZ_JADMRR010000035.1"/>
</dbReference>
<accession>A0AAW6B0Z9</accession>
<reference evidence="1" key="1">
    <citation type="submission" date="2023-01" db="EMBL/GenBank/DDBJ databases">
        <title>Human gut microbiome strain richness.</title>
        <authorList>
            <person name="Chen-Liaw A."/>
        </authorList>
    </citation>
    <scope>NUCLEOTIDE SEQUENCE</scope>
    <source>
        <strain evidence="1">B1_m1001713B170214d0_201011</strain>
    </source>
</reference>
<organism evidence="1 2">
    <name type="scientific">Clostridium symbiosum</name>
    <name type="common">Bacteroides symbiosus</name>
    <dbReference type="NCBI Taxonomy" id="1512"/>
    <lineage>
        <taxon>Bacteria</taxon>
        <taxon>Bacillati</taxon>
        <taxon>Bacillota</taxon>
        <taxon>Clostridia</taxon>
        <taxon>Lachnospirales</taxon>
        <taxon>Lachnospiraceae</taxon>
        <taxon>Otoolea</taxon>
    </lineage>
</organism>
<evidence type="ECO:0000313" key="1">
    <source>
        <dbReference type="EMBL" id="MDB2001852.1"/>
    </source>
</evidence>
<comment type="caution">
    <text evidence="1">The sequence shown here is derived from an EMBL/GenBank/DDBJ whole genome shotgun (WGS) entry which is preliminary data.</text>
</comment>
<name>A0AAW6B0Z9_CLOSY</name>
<dbReference type="EMBL" id="JAQLGM010000049">
    <property type="protein sequence ID" value="MDB2001852.1"/>
    <property type="molecule type" value="Genomic_DNA"/>
</dbReference>